<dbReference type="InterPro" id="IPR011009">
    <property type="entry name" value="Kinase-like_dom_sf"/>
</dbReference>
<dbReference type="SUPFAM" id="SSF56112">
    <property type="entry name" value="Protein kinase-like (PK-like)"/>
    <property type="match status" value="1"/>
</dbReference>
<comment type="caution">
    <text evidence="1">The sequence shown here is derived from an EMBL/GenBank/DDBJ whole genome shotgun (WGS) entry which is preliminary data.</text>
</comment>
<dbReference type="AlphaFoldDB" id="A0A545V7V9"/>
<keyword evidence="1" id="KW-0418">Kinase</keyword>
<dbReference type="EMBL" id="SPUK01000004">
    <property type="protein sequence ID" value="TQV97811.1"/>
    <property type="molecule type" value="Genomic_DNA"/>
</dbReference>
<keyword evidence="2" id="KW-1185">Reference proteome</keyword>
<dbReference type="PANTHER" id="PTHR21310">
    <property type="entry name" value="AMINOGLYCOSIDE PHOSPHOTRANSFERASE-RELATED-RELATED"/>
    <property type="match status" value="1"/>
</dbReference>
<name>A0A545V7V9_9HYPO</name>
<reference evidence="1 2" key="1">
    <citation type="journal article" date="2019" name="Appl. Microbiol. Biotechnol.">
        <title>Genome sequence of Isaria javanica and comparative genome analysis insights into family S53 peptidase evolution in fungal entomopathogens.</title>
        <authorList>
            <person name="Lin R."/>
            <person name="Zhang X."/>
            <person name="Xin B."/>
            <person name="Zou M."/>
            <person name="Gao Y."/>
            <person name="Qin F."/>
            <person name="Hu Q."/>
            <person name="Xie B."/>
            <person name="Cheng X."/>
        </authorList>
    </citation>
    <scope>NUCLEOTIDE SEQUENCE [LARGE SCALE GENOMIC DNA]</scope>
    <source>
        <strain evidence="1 2">IJ1G</strain>
    </source>
</reference>
<evidence type="ECO:0000313" key="2">
    <source>
        <dbReference type="Proteomes" id="UP000315783"/>
    </source>
</evidence>
<proteinExistence type="predicted"/>
<keyword evidence="1" id="KW-0808">Transferase</keyword>
<dbReference type="GO" id="GO:0016301">
    <property type="term" value="F:kinase activity"/>
    <property type="evidence" value="ECO:0007669"/>
    <property type="project" value="UniProtKB-KW"/>
</dbReference>
<organism evidence="1 2">
    <name type="scientific">Cordyceps javanica</name>
    <dbReference type="NCBI Taxonomy" id="43265"/>
    <lineage>
        <taxon>Eukaryota</taxon>
        <taxon>Fungi</taxon>
        <taxon>Dikarya</taxon>
        <taxon>Ascomycota</taxon>
        <taxon>Pezizomycotina</taxon>
        <taxon>Sordariomycetes</taxon>
        <taxon>Hypocreomycetidae</taxon>
        <taxon>Hypocreales</taxon>
        <taxon>Cordycipitaceae</taxon>
        <taxon>Cordyceps</taxon>
    </lineage>
</organism>
<evidence type="ECO:0000313" key="1">
    <source>
        <dbReference type="EMBL" id="TQV97811.1"/>
    </source>
</evidence>
<protein>
    <submittedName>
        <fullName evidence="1">Protein kinase-like domain</fullName>
    </submittedName>
</protein>
<dbReference type="PANTHER" id="PTHR21310:SF37">
    <property type="entry name" value="AMINOGLYCOSIDE PHOSPHOTRANSFERASE DOMAIN-CONTAINING PROTEIN"/>
    <property type="match status" value="1"/>
</dbReference>
<dbReference type="InterPro" id="IPR051678">
    <property type="entry name" value="AGP_Transferase"/>
</dbReference>
<accession>A0A545V7V9</accession>
<dbReference type="STRING" id="43265.A0A545V7V9"/>
<sequence>MKKTISVGSAAWTCGKEYTDEYAERIVQFLRYTREDALCEYASSLRGGVACVVAADFAAGSHHMVRKLCFEDGVEWVARMRLPPIWGDEELSSRAISAAMSSELAAMAFVRQNTDVQVPIVHGYNLDIDNRVGSAFVLMEYVPGSTADVVSRMYPGDHRGSIPTHFREKFWRQLAGIMVRLAAVRLPMIGSIYREGSSPGAFTAGPLVETLSGPYGSAAAFYRDFAPRLGRRLGNGQAGEEGQAALLQGFARVATSSFVPETGAEEEEEHKESRGGFGLANYGLSPSNVLVDAEFNVLAVIDWSAVVALPEAALHQLPQGMGIEAAIPGATEATEAAVREAQAHGRRFAEMVERQALEMADHKESVMPPLTAAGFYSREAVAFRALIDMRRQQDSLNRQWARGLEWLAEHSDEALDGFYAGS</sequence>
<dbReference type="Proteomes" id="UP000315783">
    <property type="component" value="Unassembled WGS sequence"/>
</dbReference>
<gene>
    <name evidence="1" type="ORF">IF1G_03554</name>
</gene>
<dbReference type="OrthoDB" id="4868277at2759"/>